<dbReference type="Pfam" id="PF02704">
    <property type="entry name" value="GASA"/>
    <property type="match status" value="1"/>
</dbReference>
<protein>
    <submittedName>
        <fullName evidence="4">Cypmaclein</fullName>
    </submittedName>
</protein>
<dbReference type="InParanoid" id="A0A1S3B2G6"/>
<keyword evidence="2" id="KW-0732">Signal</keyword>
<evidence type="ECO:0000313" key="3">
    <source>
        <dbReference type="Proteomes" id="UP001652600"/>
    </source>
</evidence>
<dbReference type="KEGG" id="cmo:103485417"/>
<organism evidence="3 4">
    <name type="scientific">Cucumis melo</name>
    <name type="common">Muskmelon</name>
    <dbReference type="NCBI Taxonomy" id="3656"/>
    <lineage>
        <taxon>Eukaryota</taxon>
        <taxon>Viridiplantae</taxon>
        <taxon>Streptophyta</taxon>
        <taxon>Embryophyta</taxon>
        <taxon>Tracheophyta</taxon>
        <taxon>Spermatophyta</taxon>
        <taxon>Magnoliopsida</taxon>
        <taxon>eudicotyledons</taxon>
        <taxon>Gunneridae</taxon>
        <taxon>Pentapetalae</taxon>
        <taxon>rosids</taxon>
        <taxon>fabids</taxon>
        <taxon>Cucurbitales</taxon>
        <taxon>Cucurbitaceae</taxon>
        <taxon>Benincaseae</taxon>
        <taxon>Cucumis</taxon>
    </lineage>
</organism>
<evidence type="ECO:0000313" key="4">
    <source>
        <dbReference type="RefSeq" id="XP_008441216.1"/>
    </source>
</evidence>
<dbReference type="AlphaFoldDB" id="A0A1S3B2G6"/>
<dbReference type="InterPro" id="IPR003854">
    <property type="entry name" value="GASA"/>
</dbReference>
<dbReference type="PANTHER" id="PTHR23201">
    <property type="entry name" value="EXTENSIN, PROLINE-RICH PROTEIN"/>
    <property type="match status" value="1"/>
</dbReference>
<feature type="chain" id="PRO_5010288014" evidence="2">
    <location>
        <begin position="24"/>
        <end position="106"/>
    </location>
</feature>
<dbReference type="PANTHER" id="PTHR23201:SF20">
    <property type="entry name" value="GIBBERELLIN-REGULATED PROTEIN 9-LIKE"/>
    <property type="match status" value="1"/>
</dbReference>
<dbReference type="OrthoDB" id="625265at2759"/>
<sequence>MKPLSLLCIFIILSFLLQGFSEAITTVDAGTNTVALSKKYHYQPKINCKSECSRRCSKVFRKKICMRACGTCCSRCHCVPPGTYGNHQACPCYARLRTHGNKPKCP</sequence>
<feature type="signal peptide" evidence="2">
    <location>
        <begin position="1"/>
        <end position="23"/>
    </location>
</feature>
<comment type="similarity">
    <text evidence="1">Belongs to the GASA family.</text>
</comment>
<gene>
    <name evidence="4" type="primary">LOC103485417</name>
</gene>
<dbReference type="eggNOG" id="ENOG502S4JD">
    <property type="taxonomic scope" value="Eukaryota"/>
</dbReference>
<dbReference type="GeneID" id="103485417"/>
<proteinExistence type="inferred from homology"/>
<name>A0A1S3B2G6_CUCME</name>
<accession>A0A1S3B2G6</accession>
<dbReference type="RefSeq" id="XP_008441216.1">
    <property type="nucleotide sequence ID" value="XM_008442994.3"/>
</dbReference>
<evidence type="ECO:0000256" key="1">
    <source>
        <dbReference type="ARBA" id="ARBA00010582"/>
    </source>
</evidence>
<evidence type="ECO:0000256" key="2">
    <source>
        <dbReference type="SAM" id="SignalP"/>
    </source>
</evidence>
<dbReference type="SMR" id="A0A1S3B2G6"/>
<dbReference type="Proteomes" id="UP001652600">
    <property type="component" value="Chromosome 3"/>
</dbReference>
<reference evidence="4" key="1">
    <citation type="submission" date="2025-08" db="UniProtKB">
        <authorList>
            <consortium name="RefSeq"/>
        </authorList>
    </citation>
    <scope>IDENTIFICATION</scope>
    <source>
        <tissue evidence="4">Stem</tissue>
    </source>
</reference>
<keyword evidence="3" id="KW-1185">Reference proteome</keyword>